<dbReference type="InterPro" id="IPR000182">
    <property type="entry name" value="GNAT_dom"/>
</dbReference>
<feature type="domain" description="N-acetyltransferase" evidence="1">
    <location>
        <begin position="1"/>
        <end position="163"/>
    </location>
</feature>
<dbReference type="PROSITE" id="PS51186">
    <property type="entry name" value="GNAT"/>
    <property type="match status" value="1"/>
</dbReference>
<name>A0A415P8H2_9FIRM</name>
<dbReference type="InterPro" id="IPR016181">
    <property type="entry name" value="Acyl_CoA_acyltransferase"/>
</dbReference>
<keyword evidence="2" id="KW-0808">Transferase</keyword>
<dbReference type="OrthoDB" id="9773249at2"/>
<dbReference type="Pfam" id="PF00583">
    <property type="entry name" value="Acetyltransf_1"/>
    <property type="match status" value="1"/>
</dbReference>
<sequence length="163" mass="19164">MEIRQCENQEQLKQLADLADVIWHEYFVSLLSKEQIDYMVEKFQSYDAIDRAIKEEGYTYFLAYEEQTLIGYMGVKLEEKRLFLSKLYLRKDKRGQGLASILLQKAVDYAIVNGKQSIYLTCNKYNQHSLDVHHRKGFYDIDAVVSDIGHGFVMDDYILQKDL</sequence>
<reference evidence="2 3" key="1">
    <citation type="submission" date="2018-08" db="EMBL/GenBank/DDBJ databases">
        <title>A genome reference for cultivated species of the human gut microbiota.</title>
        <authorList>
            <person name="Zou Y."/>
            <person name="Xue W."/>
            <person name="Luo G."/>
        </authorList>
    </citation>
    <scope>NUCLEOTIDE SEQUENCE [LARGE SCALE GENOMIC DNA]</scope>
    <source>
        <strain evidence="2 3">AF35-6BH</strain>
    </source>
</reference>
<dbReference type="EMBL" id="QRPK01000041">
    <property type="protein sequence ID" value="RHM09060.1"/>
    <property type="molecule type" value="Genomic_DNA"/>
</dbReference>
<accession>A0A415P8H2</accession>
<dbReference type="Gene3D" id="3.40.630.30">
    <property type="match status" value="1"/>
</dbReference>
<evidence type="ECO:0000259" key="1">
    <source>
        <dbReference type="PROSITE" id="PS51186"/>
    </source>
</evidence>
<evidence type="ECO:0000313" key="2">
    <source>
        <dbReference type="EMBL" id="RHM09060.1"/>
    </source>
</evidence>
<evidence type="ECO:0000313" key="3">
    <source>
        <dbReference type="Proteomes" id="UP000284868"/>
    </source>
</evidence>
<dbReference type="AlphaFoldDB" id="A0A415P8H2"/>
<dbReference type="RefSeq" id="WP_118365720.1">
    <property type="nucleotide sequence ID" value="NZ_CAUFDR010000034.1"/>
</dbReference>
<proteinExistence type="predicted"/>
<gene>
    <name evidence="2" type="ORF">DWZ83_07595</name>
</gene>
<dbReference type="GO" id="GO:0016747">
    <property type="term" value="F:acyltransferase activity, transferring groups other than amino-acyl groups"/>
    <property type="evidence" value="ECO:0007669"/>
    <property type="project" value="InterPro"/>
</dbReference>
<keyword evidence="3" id="KW-1185">Reference proteome</keyword>
<organism evidence="2 3">
    <name type="scientific">Amedibacillus dolichus</name>
    <dbReference type="NCBI Taxonomy" id="31971"/>
    <lineage>
        <taxon>Bacteria</taxon>
        <taxon>Bacillati</taxon>
        <taxon>Bacillota</taxon>
        <taxon>Erysipelotrichia</taxon>
        <taxon>Erysipelotrichales</taxon>
        <taxon>Erysipelotrichaceae</taxon>
        <taxon>Amedibacillus</taxon>
    </lineage>
</organism>
<dbReference type="SUPFAM" id="SSF55729">
    <property type="entry name" value="Acyl-CoA N-acyltransferases (Nat)"/>
    <property type="match status" value="1"/>
</dbReference>
<dbReference type="Proteomes" id="UP000284868">
    <property type="component" value="Unassembled WGS sequence"/>
</dbReference>
<comment type="caution">
    <text evidence="2">The sequence shown here is derived from an EMBL/GenBank/DDBJ whole genome shotgun (WGS) entry which is preliminary data.</text>
</comment>
<protein>
    <submittedName>
        <fullName evidence="2">GNAT family N-acetyltransferase</fullName>
    </submittedName>
</protein>
<dbReference type="CDD" id="cd04301">
    <property type="entry name" value="NAT_SF"/>
    <property type="match status" value="1"/>
</dbReference>